<keyword evidence="1" id="KW-0812">Transmembrane</keyword>
<comment type="caution">
    <text evidence="2">The sequence shown here is derived from an EMBL/GenBank/DDBJ whole genome shotgun (WGS) entry which is preliminary data.</text>
</comment>
<keyword evidence="1" id="KW-1133">Transmembrane helix</keyword>
<protein>
    <recommendedName>
        <fullName evidence="4">Permease</fullName>
    </recommendedName>
</protein>
<keyword evidence="3" id="KW-1185">Reference proteome</keyword>
<name>A0ABN0VWV8_9BACI</name>
<feature type="transmembrane region" description="Helical" evidence="1">
    <location>
        <begin position="126"/>
        <end position="145"/>
    </location>
</feature>
<sequence>MIPTLIRIGLVLVSGASLFFLPKKSFYKYLPVTIFTTLLCLGVCALSIPYKFWIVKGNKTTTIFTDLCYVFGSFFAGTLWIFHLTFEKFKRYVALNFIMNMLLAFPLNYVFEKLKVYKLVNFKSKHIFFTYFSFSFIIYGFQLLIEKCVPYYNR</sequence>
<accession>A0ABN0VWV8</accession>
<dbReference type="EMBL" id="BAAADJ010000006">
    <property type="protein sequence ID" value="GAA0319079.1"/>
    <property type="molecule type" value="Genomic_DNA"/>
</dbReference>
<dbReference type="Proteomes" id="UP001500782">
    <property type="component" value="Unassembled WGS sequence"/>
</dbReference>
<reference evidence="2 3" key="1">
    <citation type="journal article" date="2019" name="Int. J. Syst. Evol. Microbiol.">
        <title>The Global Catalogue of Microorganisms (GCM) 10K type strain sequencing project: providing services to taxonomists for standard genome sequencing and annotation.</title>
        <authorList>
            <consortium name="The Broad Institute Genomics Platform"/>
            <consortium name="The Broad Institute Genome Sequencing Center for Infectious Disease"/>
            <person name="Wu L."/>
            <person name="Ma J."/>
        </authorList>
    </citation>
    <scope>NUCLEOTIDE SEQUENCE [LARGE SCALE GENOMIC DNA]</scope>
    <source>
        <strain evidence="2 3">JCM 9731</strain>
    </source>
</reference>
<evidence type="ECO:0008006" key="4">
    <source>
        <dbReference type="Google" id="ProtNLM"/>
    </source>
</evidence>
<evidence type="ECO:0000313" key="3">
    <source>
        <dbReference type="Proteomes" id="UP001500782"/>
    </source>
</evidence>
<organism evidence="2 3">
    <name type="scientific">Bacillus carboniphilus</name>
    <dbReference type="NCBI Taxonomy" id="86663"/>
    <lineage>
        <taxon>Bacteria</taxon>
        <taxon>Bacillati</taxon>
        <taxon>Bacillota</taxon>
        <taxon>Bacilli</taxon>
        <taxon>Bacillales</taxon>
        <taxon>Bacillaceae</taxon>
        <taxon>Bacillus</taxon>
    </lineage>
</organism>
<evidence type="ECO:0000256" key="1">
    <source>
        <dbReference type="SAM" id="Phobius"/>
    </source>
</evidence>
<evidence type="ECO:0000313" key="2">
    <source>
        <dbReference type="EMBL" id="GAA0319079.1"/>
    </source>
</evidence>
<proteinExistence type="predicted"/>
<feature type="transmembrane region" description="Helical" evidence="1">
    <location>
        <begin position="6"/>
        <end position="22"/>
    </location>
</feature>
<feature type="transmembrane region" description="Helical" evidence="1">
    <location>
        <begin position="29"/>
        <end position="50"/>
    </location>
</feature>
<feature type="transmembrane region" description="Helical" evidence="1">
    <location>
        <begin position="62"/>
        <end position="82"/>
    </location>
</feature>
<keyword evidence="1" id="KW-0472">Membrane</keyword>
<gene>
    <name evidence="2" type="ORF">GCM10008967_07000</name>
</gene>
<feature type="transmembrane region" description="Helical" evidence="1">
    <location>
        <begin position="94"/>
        <end position="111"/>
    </location>
</feature>